<dbReference type="Proteomes" id="UP001618531">
    <property type="component" value="Unassembled WGS sequence"/>
</dbReference>
<organism evidence="1 2">
    <name type="scientific">Paenibacillus illinoisensis</name>
    <dbReference type="NCBI Taxonomy" id="59845"/>
    <lineage>
        <taxon>Bacteria</taxon>
        <taxon>Bacillati</taxon>
        <taxon>Bacillota</taxon>
        <taxon>Bacilli</taxon>
        <taxon>Bacillales</taxon>
        <taxon>Paenibacillaceae</taxon>
        <taxon>Paenibacillus</taxon>
    </lineage>
</organism>
<accession>A0ABW8HYG3</accession>
<name>A0ABW8HYG3_9BACL</name>
<gene>
    <name evidence="1" type="ORF">ACINKY_21250</name>
</gene>
<sequence length="69" mass="8128">MNNTYKVLSTDMDFLTAALTQVRVSVWHVQDDREALMDYGGPIEEYSPLSIRIMGGRYFRSMYEFRVQK</sequence>
<keyword evidence="2" id="KW-1185">Reference proteome</keyword>
<dbReference type="RefSeq" id="WP_402877329.1">
    <property type="nucleotide sequence ID" value="NZ_JBIYSL010000005.1"/>
</dbReference>
<comment type="caution">
    <text evidence="1">The sequence shown here is derived from an EMBL/GenBank/DDBJ whole genome shotgun (WGS) entry which is preliminary data.</text>
</comment>
<dbReference type="EMBL" id="JBIYSL010000005">
    <property type="protein sequence ID" value="MFK0524730.1"/>
    <property type="molecule type" value="Genomic_DNA"/>
</dbReference>
<protein>
    <submittedName>
        <fullName evidence="1">Uncharacterized protein</fullName>
    </submittedName>
</protein>
<reference evidence="1 2" key="1">
    <citation type="submission" date="2024-11" db="EMBL/GenBank/DDBJ databases">
        <title>Identification and Characterization of a Novel Fosfomycin Bacillithiol Transferase FosB8 in Paenibacillus illinoisensis.</title>
        <authorList>
            <person name="Lu W."/>
        </authorList>
    </citation>
    <scope>NUCLEOTIDE SEQUENCE [LARGE SCALE GENOMIC DNA]</scope>
    <source>
        <strain evidence="1 2">WP77</strain>
    </source>
</reference>
<proteinExistence type="predicted"/>
<evidence type="ECO:0000313" key="1">
    <source>
        <dbReference type="EMBL" id="MFK0524730.1"/>
    </source>
</evidence>
<evidence type="ECO:0000313" key="2">
    <source>
        <dbReference type="Proteomes" id="UP001618531"/>
    </source>
</evidence>